<organism evidence="1 2">
    <name type="scientific">Microbacterium koreense</name>
    <dbReference type="NCBI Taxonomy" id="323761"/>
    <lineage>
        <taxon>Bacteria</taxon>
        <taxon>Bacillati</taxon>
        <taxon>Actinomycetota</taxon>
        <taxon>Actinomycetes</taxon>
        <taxon>Micrococcales</taxon>
        <taxon>Microbacteriaceae</taxon>
        <taxon>Microbacterium</taxon>
    </lineage>
</organism>
<gene>
    <name evidence="1" type="ORF">ACFQZV_00610</name>
</gene>
<dbReference type="RefSeq" id="WP_378753981.1">
    <property type="nucleotide sequence ID" value="NZ_JBHSSV010000025.1"/>
</dbReference>
<evidence type="ECO:0000313" key="1">
    <source>
        <dbReference type="EMBL" id="MFD0779797.1"/>
    </source>
</evidence>
<reference evidence="2" key="1">
    <citation type="journal article" date="2019" name="Int. J. Syst. Evol. Microbiol.">
        <title>The Global Catalogue of Microorganisms (GCM) 10K type strain sequencing project: providing services to taxonomists for standard genome sequencing and annotation.</title>
        <authorList>
            <consortium name="The Broad Institute Genomics Platform"/>
            <consortium name="The Broad Institute Genome Sequencing Center for Infectious Disease"/>
            <person name="Wu L."/>
            <person name="Ma J."/>
        </authorList>
    </citation>
    <scope>NUCLEOTIDE SEQUENCE [LARGE SCALE GENOMIC DNA]</scope>
    <source>
        <strain evidence="2">CCUG 50754</strain>
    </source>
</reference>
<dbReference type="EMBL" id="JBHTIM010000001">
    <property type="protein sequence ID" value="MFD0779797.1"/>
    <property type="molecule type" value="Genomic_DNA"/>
</dbReference>
<sequence>MSDLTEGIPVRTSRELSVQDYAKRACDVLATFDIRAVADARGGIRFIDGLDHDDEPLVAAVIRLVARRFGRDEQR</sequence>
<keyword evidence="2" id="KW-1185">Reference proteome</keyword>
<proteinExistence type="predicted"/>
<accession>A0ABW2ZMG2</accession>
<dbReference type="Proteomes" id="UP001597042">
    <property type="component" value="Unassembled WGS sequence"/>
</dbReference>
<name>A0ABW2ZMG2_9MICO</name>
<comment type="caution">
    <text evidence="1">The sequence shown here is derived from an EMBL/GenBank/DDBJ whole genome shotgun (WGS) entry which is preliminary data.</text>
</comment>
<evidence type="ECO:0000313" key="2">
    <source>
        <dbReference type="Proteomes" id="UP001597042"/>
    </source>
</evidence>
<protein>
    <submittedName>
        <fullName evidence="1">Uncharacterized protein</fullName>
    </submittedName>
</protein>